<evidence type="ECO:0000256" key="5">
    <source>
        <dbReference type="ARBA" id="ARBA00022989"/>
    </source>
</evidence>
<dbReference type="PANTHER" id="PTHR23517:SF2">
    <property type="entry name" value="MULTIDRUG RESISTANCE PROTEIN MDTH"/>
    <property type="match status" value="1"/>
</dbReference>
<dbReference type="Proteomes" id="UP000078503">
    <property type="component" value="Unassembled WGS sequence"/>
</dbReference>
<dbReference type="EMBL" id="LVHF01000033">
    <property type="protein sequence ID" value="OAN11291.1"/>
    <property type="molecule type" value="Genomic_DNA"/>
</dbReference>
<organism evidence="9 10">
    <name type="scientific">Photobacterium jeanii</name>
    <dbReference type="NCBI Taxonomy" id="858640"/>
    <lineage>
        <taxon>Bacteria</taxon>
        <taxon>Pseudomonadati</taxon>
        <taxon>Pseudomonadota</taxon>
        <taxon>Gammaproteobacteria</taxon>
        <taxon>Vibrionales</taxon>
        <taxon>Vibrionaceae</taxon>
        <taxon>Photobacterium</taxon>
    </lineage>
</organism>
<evidence type="ECO:0000313" key="10">
    <source>
        <dbReference type="Proteomes" id="UP000078503"/>
    </source>
</evidence>
<feature type="transmembrane region" description="Helical" evidence="7">
    <location>
        <begin position="327"/>
        <end position="351"/>
    </location>
</feature>
<feature type="transmembrane region" description="Helical" evidence="7">
    <location>
        <begin position="363"/>
        <end position="387"/>
    </location>
</feature>
<dbReference type="OrthoDB" id="3237211at2"/>
<comment type="caution">
    <text evidence="9">The sequence shown here is derived from an EMBL/GenBank/DDBJ whole genome shotgun (WGS) entry which is preliminary data.</text>
</comment>
<dbReference type="PROSITE" id="PS00216">
    <property type="entry name" value="SUGAR_TRANSPORT_1"/>
    <property type="match status" value="1"/>
</dbReference>
<dbReference type="STRING" id="858640.A3K86_20255"/>
<dbReference type="RefSeq" id="WP_068335795.1">
    <property type="nucleotide sequence ID" value="NZ_LVHF01000033.1"/>
</dbReference>
<feature type="transmembrane region" description="Helical" evidence="7">
    <location>
        <begin position="31"/>
        <end position="54"/>
    </location>
</feature>
<sequence>MAESSPPPDDQTHTDNDALLKWSRLSSFTPMVWTVLFGTLMARTSFFMAWPFLIVILHQDYNADPITIGAMLAASAVVGVFTGLYSGYLSDKFGRKWMIIAGSWVAAFSYGGIGFASEIWQFFALIISCGLMRPMIEAPSKAVISDNLANIKDRELAMNIRYFAINVGGAIGPLIGITLALSNPQPLFVVTGGVYVLFSLLYWSCFRRYPEKKQQGAEQVTHFGRTLRVVMKDKLFIKLIVANIIMMFVYGQYESSIPQIIVLSGIENAAFFVSSLVMVNTCTIIIFQFPLLRLLQDLPLFTRSQIGMALMALSQVGFLMVPMDWPIGWLLACFVLSLGEVVAFPTLNVQIDRLAPAHLRGSYFGAAAIYSLGFALAPLLGGAIIQMYGASELFILCLGSCVVMMVLYRAVSRHQDRDLLDDAPQVAKQS</sequence>
<keyword evidence="4 7" id="KW-0812">Transmembrane</keyword>
<evidence type="ECO:0000256" key="6">
    <source>
        <dbReference type="ARBA" id="ARBA00023136"/>
    </source>
</evidence>
<keyword evidence="6 7" id="KW-0472">Membrane</keyword>
<keyword evidence="5 7" id="KW-1133">Transmembrane helix</keyword>
<feature type="transmembrane region" description="Helical" evidence="7">
    <location>
        <begin position="235"/>
        <end position="253"/>
    </location>
</feature>
<evidence type="ECO:0000256" key="2">
    <source>
        <dbReference type="ARBA" id="ARBA00022448"/>
    </source>
</evidence>
<dbReference type="InterPro" id="IPR020846">
    <property type="entry name" value="MFS_dom"/>
</dbReference>
<feature type="transmembrane region" description="Helical" evidence="7">
    <location>
        <begin position="66"/>
        <end position="85"/>
    </location>
</feature>
<keyword evidence="3" id="KW-1003">Cell membrane</keyword>
<gene>
    <name evidence="9" type="ORF">A3K86_20255</name>
</gene>
<dbReference type="SUPFAM" id="SSF103473">
    <property type="entry name" value="MFS general substrate transporter"/>
    <property type="match status" value="1"/>
</dbReference>
<feature type="transmembrane region" description="Helical" evidence="7">
    <location>
        <begin position="269"/>
        <end position="292"/>
    </location>
</feature>
<evidence type="ECO:0000313" key="9">
    <source>
        <dbReference type="EMBL" id="OAN11291.1"/>
    </source>
</evidence>
<dbReference type="CDD" id="cd17329">
    <property type="entry name" value="MFS_MdtH_MDR_like"/>
    <property type="match status" value="1"/>
</dbReference>
<dbReference type="InterPro" id="IPR036259">
    <property type="entry name" value="MFS_trans_sf"/>
</dbReference>
<reference evidence="9 10" key="1">
    <citation type="submission" date="2016-03" db="EMBL/GenBank/DDBJ databases">
        <title>Photobacterium proteolyticum sp. nov. a protease producing bacterium isolated from ocean sediments of Laizhou Bay.</title>
        <authorList>
            <person name="Li Y."/>
        </authorList>
    </citation>
    <scope>NUCLEOTIDE SEQUENCE [LARGE SCALE GENOMIC DNA]</scope>
    <source>
        <strain evidence="9 10">R-40508</strain>
    </source>
</reference>
<feature type="transmembrane region" description="Helical" evidence="7">
    <location>
        <begin position="393"/>
        <end position="411"/>
    </location>
</feature>
<evidence type="ECO:0000256" key="7">
    <source>
        <dbReference type="SAM" id="Phobius"/>
    </source>
</evidence>
<feature type="transmembrane region" description="Helical" evidence="7">
    <location>
        <begin position="187"/>
        <end position="205"/>
    </location>
</feature>
<dbReference type="GO" id="GO:0022857">
    <property type="term" value="F:transmembrane transporter activity"/>
    <property type="evidence" value="ECO:0007669"/>
    <property type="project" value="InterPro"/>
</dbReference>
<accession>A0A178K1Y0</accession>
<comment type="subcellular location">
    <subcellularLocation>
        <location evidence="1">Cell membrane</location>
        <topology evidence="1">Multi-pass membrane protein</topology>
    </subcellularLocation>
</comment>
<feature type="transmembrane region" description="Helical" evidence="7">
    <location>
        <begin position="162"/>
        <end position="181"/>
    </location>
</feature>
<protein>
    <submittedName>
        <fullName evidence="9">MFS transporter</fullName>
    </submittedName>
</protein>
<dbReference type="InterPro" id="IPR011701">
    <property type="entry name" value="MFS"/>
</dbReference>
<evidence type="ECO:0000256" key="1">
    <source>
        <dbReference type="ARBA" id="ARBA00004651"/>
    </source>
</evidence>
<name>A0A178K1Y0_9GAMM</name>
<dbReference type="AlphaFoldDB" id="A0A178K1Y0"/>
<dbReference type="InterPro" id="IPR050171">
    <property type="entry name" value="MFS_Transporters"/>
</dbReference>
<evidence type="ECO:0000259" key="8">
    <source>
        <dbReference type="PROSITE" id="PS50850"/>
    </source>
</evidence>
<dbReference type="GO" id="GO:0005886">
    <property type="term" value="C:plasma membrane"/>
    <property type="evidence" value="ECO:0007669"/>
    <property type="project" value="UniProtKB-SubCell"/>
</dbReference>
<dbReference type="PANTHER" id="PTHR23517">
    <property type="entry name" value="RESISTANCE PROTEIN MDTM, PUTATIVE-RELATED-RELATED"/>
    <property type="match status" value="1"/>
</dbReference>
<keyword evidence="2" id="KW-0813">Transport</keyword>
<feature type="transmembrane region" description="Helical" evidence="7">
    <location>
        <begin position="304"/>
        <end position="321"/>
    </location>
</feature>
<keyword evidence="10" id="KW-1185">Reference proteome</keyword>
<evidence type="ECO:0000256" key="4">
    <source>
        <dbReference type="ARBA" id="ARBA00022692"/>
    </source>
</evidence>
<dbReference type="InterPro" id="IPR005829">
    <property type="entry name" value="Sugar_transporter_CS"/>
</dbReference>
<feature type="domain" description="Major facilitator superfamily (MFS) profile" evidence="8">
    <location>
        <begin position="31"/>
        <end position="416"/>
    </location>
</feature>
<dbReference type="Gene3D" id="1.20.1250.20">
    <property type="entry name" value="MFS general substrate transporter like domains"/>
    <property type="match status" value="1"/>
</dbReference>
<proteinExistence type="predicted"/>
<evidence type="ECO:0000256" key="3">
    <source>
        <dbReference type="ARBA" id="ARBA00022475"/>
    </source>
</evidence>
<dbReference type="Pfam" id="PF07690">
    <property type="entry name" value="MFS_1"/>
    <property type="match status" value="1"/>
</dbReference>
<dbReference type="PROSITE" id="PS50850">
    <property type="entry name" value="MFS"/>
    <property type="match status" value="1"/>
</dbReference>